<protein>
    <submittedName>
        <fullName evidence="1">Uncharacterized protein</fullName>
    </submittedName>
</protein>
<evidence type="ECO:0000313" key="2">
    <source>
        <dbReference type="Proteomes" id="UP000694240"/>
    </source>
</evidence>
<reference evidence="1 2" key="1">
    <citation type="submission" date="2020-12" db="EMBL/GenBank/DDBJ databases">
        <title>Concerted genomic and epigenomic changes stabilize Arabidopsis allopolyploids.</title>
        <authorList>
            <person name="Chen Z."/>
        </authorList>
    </citation>
    <scope>NUCLEOTIDE SEQUENCE [LARGE SCALE GENOMIC DNA]</scope>
    <source>
        <strain evidence="1">Allo738</strain>
        <tissue evidence="1">Leaf</tissue>
    </source>
</reference>
<dbReference type="EMBL" id="JAEFBK010000012">
    <property type="protein sequence ID" value="KAG7540539.1"/>
    <property type="molecule type" value="Genomic_DNA"/>
</dbReference>
<gene>
    <name evidence="1" type="ORF">ISN45_Aa07g007380</name>
</gene>
<accession>A0A8T1Y7T0</accession>
<comment type="caution">
    <text evidence="1">The sequence shown here is derived from an EMBL/GenBank/DDBJ whole genome shotgun (WGS) entry which is preliminary data.</text>
</comment>
<dbReference type="AlphaFoldDB" id="A0A8T1Y7T0"/>
<evidence type="ECO:0000313" key="1">
    <source>
        <dbReference type="EMBL" id="KAG7540539.1"/>
    </source>
</evidence>
<name>A0A8T1Y7T0_9BRAS</name>
<sequence>MMMLRSAVRSFCSSGRDFEVDAESLFRKMVAAVSHRTFLRVQNLCHRSPFFSDTLICLVTRCKRAEVRFLARAMKQESAGPIPIYNSVSASKAFAYTVCPVGVFGGLYTSKWLYSRYETRRKPLVPCPKWLYGIPISMPHVRVFFNIVEFGVKPLARVKPDESTDWTYRVRKCL</sequence>
<dbReference type="Proteomes" id="UP000694240">
    <property type="component" value="Chromosome 12"/>
</dbReference>
<keyword evidence="2" id="KW-1185">Reference proteome</keyword>
<proteinExistence type="predicted"/>
<organism evidence="1 2">
    <name type="scientific">Arabidopsis thaliana x Arabidopsis arenosa</name>
    <dbReference type="NCBI Taxonomy" id="1240361"/>
    <lineage>
        <taxon>Eukaryota</taxon>
        <taxon>Viridiplantae</taxon>
        <taxon>Streptophyta</taxon>
        <taxon>Embryophyta</taxon>
        <taxon>Tracheophyta</taxon>
        <taxon>Spermatophyta</taxon>
        <taxon>Magnoliopsida</taxon>
        <taxon>eudicotyledons</taxon>
        <taxon>Gunneridae</taxon>
        <taxon>Pentapetalae</taxon>
        <taxon>rosids</taxon>
        <taxon>malvids</taxon>
        <taxon>Brassicales</taxon>
        <taxon>Brassicaceae</taxon>
        <taxon>Camelineae</taxon>
        <taxon>Arabidopsis</taxon>
    </lineage>
</organism>